<evidence type="ECO:0000313" key="4">
    <source>
        <dbReference type="Proteomes" id="UP001589748"/>
    </source>
</evidence>
<dbReference type="PANTHER" id="PTHR30204">
    <property type="entry name" value="REDOX-CYCLING DRUG-SENSING TRANSCRIPTIONAL ACTIVATOR SOXR"/>
    <property type="match status" value="1"/>
</dbReference>
<evidence type="ECO:0000256" key="1">
    <source>
        <dbReference type="ARBA" id="ARBA00023125"/>
    </source>
</evidence>
<dbReference type="Gene3D" id="1.10.1660.10">
    <property type="match status" value="1"/>
</dbReference>
<dbReference type="InterPro" id="IPR009061">
    <property type="entry name" value="DNA-bd_dom_put_sf"/>
</dbReference>
<organism evidence="3 4">
    <name type="scientific">Kineococcus gynurae</name>
    <dbReference type="NCBI Taxonomy" id="452979"/>
    <lineage>
        <taxon>Bacteria</taxon>
        <taxon>Bacillati</taxon>
        <taxon>Actinomycetota</taxon>
        <taxon>Actinomycetes</taxon>
        <taxon>Kineosporiales</taxon>
        <taxon>Kineosporiaceae</taxon>
        <taxon>Kineococcus</taxon>
    </lineage>
</organism>
<feature type="domain" description="HTH merR-type" evidence="2">
    <location>
        <begin position="6"/>
        <end position="75"/>
    </location>
</feature>
<dbReference type="Proteomes" id="UP001589748">
    <property type="component" value="Unassembled WGS sequence"/>
</dbReference>
<dbReference type="InterPro" id="IPR012925">
    <property type="entry name" value="TipAS_dom"/>
</dbReference>
<dbReference type="InterPro" id="IPR000551">
    <property type="entry name" value="MerR-type_HTH_dom"/>
</dbReference>
<dbReference type="InterPro" id="IPR047057">
    <property type="entry name" value="MerR_fam"/>
</dbReference>
<keyword evidence="4" id="KW-1185">Reference proteome</keyword>
<dbReference type="SMART" id="SM00422">
    <property type="entry name" value="HTH_MERR"/>
    <property type="match status" value="1"/>
</dbReference>
<dbReference type="EMBL" id="JBHMDM010000002">
    <property type="protein sequence ID" value="MFB9376123.1"/>
    <property type="molecule type" value="Genomic_DNA"/>
</dbReference>
<sequence length="236" mass="26422">MDQDEGWRIGELAGRTGVTVRTLHHYDAVGLLHPSGRTVAGHRRYAPADVERLYRVLALRALGMGLAEIGEVLQGTASLRDLAEAHLARVDEQLLALQRLRSRLTTVVREAVTDTDVLDLVREVSTVQEYFTPEQLETLQQRRVELGEDVVRATEERWPTLIAEVEEAVAAGVDPSSPRGQELLAEWQELLHRFHGGDPELRNALFRMNEENTEQIQRDHGGPSPVSIDFITRAGL</sequence>
<name>A0ABV5LPW3_9ACTN</name>
<dbReference type="PANTHER" id="PTHR30204:SF90">
    <property type="entry name" value="HTH-TYPE TRANSCRIPTIONAL ACTIVATOR MTA"/>
    <property type="match status" value="1"/>
</dbReference>
<gene>
    <name evidence="3" type="ORF">ACFFVI_03990</name>
</gene>
<dbReference type="PROSITE" id="PS50937">
    <property type="entry name" value="HTH_MERR_2"/>
    <property type="match status" value="1"/>
</dbReference>
<dbReference type="PRINTS" id="PR00040">
    <property type="entry name" value="HTHMERR"/>
</dbReference>
<dbReference type="PROSITE" id="PS00552">
    <property type="entry name" value="HTH_MERR_1"/>
    <property type="match status" value="1"/>
</dbReference>
<reference evidence="3 4" key="1">
    <citation type="submission" date="2024-09" db="EMBL/GenBank/DDBJ databases">
        <authorList>
            <person name="Sun Q."/>
            <person name="Mori K."/>
        </authorList>
    </citation>
    <scope>NUCLEOTIDE SEQUENCE [LARGE SCALE GENOMIC DNA]</scope>
    <source>
        <strain evidence="3 4">TISTR 1856</strain>
    </source>
</reference>
<dbReference type="SUPFAM" id="SSF46955">
    <property type="entry name" value="Putative DNA-binding domain"/>
    <property type="match status" value="1"/>
</dbReference>
<accession>A0ABV5LPW3</accession>
<dbReference type="Pfam" id="PF13411">
    <property type="entry name" value="MerR_1"/>
    <property type="match status" value="1"/>
</dbReference>
<comment type="caution">
    <text evidence="3">The sequence shown here is derived from an EMBL/GenBank/DDBJ whole genome shotgun (WGS) entry which is preliminary data.</text>
</comment>
<evidence type="ECO:0000313" key="3">
    <source>
        <dbReference type="EMBL" id="MFB9376123.1"/>
    </source>
</evidence>
<evidence type="ECO:0000259" key="2">
    <source>
        <dbReference type="PROSITE" id="PS50937"/>
    </source>
</evidence>
<proteinExistence type="predicted"/>
<protein>
    <submittedName>
        <fullName evidence="3">MerR family transcriptional regulator</fullName>
    </submittedName>
</protein>
<dbReference type="RefSeq" id="WP_380134604.1">
    <property type="nucleotide sequence ID" value="NZ_JBHLUI010000002.1"/>
</dbReference>
<dbReference type="Pfam" id="PF07739">
    <property type="entry name" value="TipAS"/>
    <property type="match status" value="1"/>
</dbReference>
<keyword evidence="1" id="KW-0238">DNA-binding</keyword>